<dbReference type="GO" id="GO:0035612">
    <property type="term" value="F:AP-2 adaptor complex binding"/>
    <property type="evidence" value="ECO:0007669"/>
    <property type="project" value="TreeGrafter"/>
</dbReference>
<feature type="domain" description="Tyrosine specific protein phosphatases" evidence="7">
    <location>
        <begin position="450"/>
        <end position="521"/>
    </location>
</feature>
<dbReference type="Pfam" id="PF00069">
    <property type="entry name" value="Pkinase"/>
    <property type="match status" value="1"/>
</dbReference>
<dbReference type="PROSITE" id="PS00108">
    <property type="entry name" value="PROTEIN_KINASE_ST"/>
    <property type="match status" value="1"/>
</dbReference>
<dbReference type="CDD" id="cd06257">
    <property type="entry name" value="DnaJ"/>
    <property type="match status" value="1"/>
</dbReference>
<dbReference type="Gene3D" id="1.10.287.110">
    <property type="entry name" value="DnaJ domain"/>
    <property type="match status" value="1"/>
</dbReference>
<dbReference type="Gene3D" id="2.60.40.1110">
    <property type="match status" value="1"/>
</dbReference>
<sequence>MNDLFRNILTSSSSTEPSNQYVGSVVELKEGQYRLEELIAEGGFGLVFRARDLKTSKTYALKRLIGSDNESIEEIDNEISMLSRVQRHKHIMEFYYCDKVKPNISYILCEYCPSGSLKDIQLPISNKQQMHRIVYQICLALEKVHHLSIIHRDIKIENVLFDNSGFIKLCDFGSATDKSYEPDHNWTPIQRSLLEDEMNRHTTPMYRPPEILDTYLHYPINTAMDIWAFGCLIYVLRFGQHPFEDSAKLRIINCNYTIPASANESDIMVQLIKSCIKLYPNNRSSATEIIKLMEDNLVDLNSPCVTPRILPPTSQVLNPAINQTQMQSNPTHQMNVPGIAQSYFSGFTRYIKDTSSKVMQTVQNSIARQDLDLSVITSRLIVMSYPAEGLESAYRNHIEDVKAYLDSNGFPYIVVNISGRSYDTLRFGSHIKVIDGGNSWKDPKKPPHIMSVIAISDAIFKWMNQNDRNVVVIHCMDGKASSAVLTVSYLLLIGLFHDYQKALQFFTSKRTQVELSTSQHRFLNYVSKLKTDEKNFAFFSCTRKTLIRSVTMHGIPLFTKIRDGCRPFIEIFSSNRLYTTCSDYEKLIPYTRNVHTDVVWKDINISAPLNADLQIIISHARSTISSKMLNQAKLTPIRITATQFNLFFEEKSSQKGLISFSLKDLDDVEELDRFPRDFRVDISYEILDSNANQTNANLPDISQNEILLLIKPECVFSNDIEQNEFQQMYLSKEKSNPTNLKPNRPPPPSMLNSSNTFDNSSEASSKQSLPKDSSKIENIINFDNFVQDLPDISSKIDNNDEVLLNLSMEDSKMNDQNPFEAKMYKNFDLIPDDFNTKVLADDLLGFNDHSVPNDESSVLMASNINNQTDNLFDTPVENNISNKNSNLLRNTSTPNLAKLDPFSDFDNLLGFSKTDSNKSNNSIPRVSSYTSFPADSSKITNANNLNQLPSTSASTKPNYSRSNFSDIPSTTGIKTRVVGNEFEDLLGGFIKTPTETNPKSIAQLRKEELLKEGSIDPTKLKIMEWTENKERNIRALLCSLNSVIWDGCNWTSIGMHQLLTPSDVKKMYRKACLAVHPDKLVGSPHEELAKYIFMELNDAWNEFEKSQR</sequence>
<dbReference type="InterPro" id="IPR008271">
    <property type="entry name" value="Ser/Thr_kinase_AS"/>
</dbReference>
<feature type="domain" description="C2 tensin-type" evidence="10">
    <location>
        <begin position="542"/>
        <end position="687"/>
    </location>
</feature>
<dbReference type="InterPro" id="IPR029021">
    <property type="entry name" value="Prot-tyrosine_phosphatase-like"/>
</dbReference>
<dbReference type="InterPro" id="IPR036869">
    <property type="entry name" value="J_dom_sf"/>
</dbReference>
<dbReference type="InterPro" id="IPR029023">
    <property type="entry name" value="Tensin_phosphatase"/>
</dbReference>
<dbReference type="InterPro" id="IPR011009">
    <property type="entry name" value="Kinase-like_dom_sf"/>
</dbReference>
<dbReference type="EMBL" id="JAPWDV010000001">
    <property type="protein sequence ID" value="KAJ6224835.1"/>
    <property type="molecule type" value="Genomic_DNA"/>
</dbReference>
<dbReference type="GO" id="GO:2000369">
    <property type="term" value="P:regulation of clathrin-dependent endocytosis"/>
    <property type="evidence" value="ECO:0007669"/>
    <property type="project" value="TreeGrafter"/>
</dbReference>
<dbReference type="Gene3D" id="3.90.190.10">
    <property type="entry name" value="Protein tyrosine phosphatase superfamily"/>
    <property type="match status" value="1"/>
</dbReference>
<dbReference type="GO" id="GO:0030136">
    <property type="term" value="C:clathrin-coated vesicle"/>
    <property type="evidence" value="ECO:0007669"/>
    <property type="project" value="UniProtKB-SubCell"/>
</dbReference>
<dbReference type="OMA" id="HYKNTNL"/>
<dbReference type="SUPFAM" id="SSF46565">
    <property type="entry name" value="Chaperone J-domain"/>
    <property type="match status" value="1"/>
</dbReference>
<dbReference type="InterPro" id="IPR035892">
    <property type="entry name" value="C2_domain_sf"/>
</dbReference>
<keyword evidence="12" id="KW-1185">Reference proteome</keyword>
<feature type="domain" description="J" evidence="8">
    <location>
        <begin position="1048"/>
        <end position="1108"/>
    </location>
</feature>
<evidence type="ECO:0000256" key="3">
    <source>
        <dbReference type="ARBA" id="ARBA00022741"/>
    </source>
</evidence>
<dbReference type="InterPro" id="IPR000387">
    <property type="entry name" value="Tyr_Pase_dom"/>
</dbReference>
<feature type="compositionally biased region" description="Polar residues" evidence="5">
    <location>
        <begin position="756"/>
        <end position="771"/>
    </location>
</feature>
<dbReference type="SMART" id="SM00220">
    <property type="entry name" value="S_TKc"/>
    <property type="match status" value="1"/>
</dbReference>
<feature type="domain" description="Protein kinase" evidence="6">
    <location>
        <begin position="33"/>
        <end position="297"/>
    </location>
</feature>
<accession>A0A9Q0MF71</accession>
<feature type="region of interest" description="Disordered" evidence="5">
    <location>
        <begin position="733"/>
        <end position="772"/>
    </location>
</feature>
<dbReference type="InterPro" id="IPR001623">
    <property type="entry name" value="DnaJ_domain"/>
</dbReference>
<keyword evidence="3" id="KW-0547">Nucleotide-binding</keyword>
<dbReference type="GO" id="GO:0005524">
    <property type="term" value="F:ATP binding"/>
    <property type="evidence" value="ECO:0007669"/>
    <property type="project" value="InterPro"/>
</dbReference>
<dbReference type="AlphaFoldDB" id="A0A9Q0MF71"/>
<evidence type="ECO:0000259" key="6">
    <source>
        <dbReference type="PROSITE" id="PS50011"/>
    </source>
</evidence>
<organism evidence="11 12">
    <name type="scientific">Blomia tropicalis</name>
    <name type="common">Mite</name>
    <dbReference type="NCBI Taxonomy" id="40697"/>
    <lineage>
        <taxon>Eukaryota</taxon>
        <taxon>Metazoa</taxon>
        <taxon>Ecdysozoa</taxon>
        <taxon>Arthropoda</taxon>
        <taxon>Chelicerata</taxon>
        <taxon>Arachnida</taxon>
        <taxon>Acari</taxon>
        <taxon>Acariformes</taxon>
        <taxon>Sarcoptiformes</taxon>
        <taxon>Astigmata</taxon>
        <taxon>Glycyphagoidea</taxon>
        <taxon>Echimyopodidae</taxon>
        <taxon>Blomia</taxon>
    </lineage>
</organism>
<dbReference type="GO" id="GO:0045747">
    <property type="term" value="P:positive regulation of Notch signaling pathway"/>
    <property type="evidence" value="ECO:0007669"/>
    <property type="project" value="TreeGrafter"/>
</dbReference>
<evidence type="ECO:0000256" key="5">
    <source>
        <dbReference type="SAM" id="MobiDB-lite"/>
    </source>
</evidence>
<dbReference type="PROSITE" id="PS50011">
    <property type="entry name" value="PROTEIN_KINASE_DOM"/>
    <property type="match status" value="1"/>
</dbReference>
<evidence type="ECO:0000256" key="1">
    <source>
        <dbReference type="ARBA" id="ARBA00004132"/>
    </source>
</evidence>
<proteinExistence type="inferred from homology"/>
<dbReference type="PROSITE" id="PS51181">
    <property type="entry name" value="PPASE_TENSIN"/>
    <property type="match status" value="1"/>
</dbReference>
<evidence type="ECO:0000313" key="12">
    <source>
        <dbReference type="Proteomes" id="UP001142055"/>
    </source>
</evidence>
<dbReference type="Gene3D" id="1.10.510.10">
    <property type="entry name" value="Transferase(Phosphotransferase) domain 1"/>
    <property type="match status" value="1"/>
</dbReference>
<keyword evidence="4" id="KW-0968">Cytoplasmic vesicle</keyword>
<evidence type="ECO:0000259" key="10">
    <source>
        <dbReference type="PROSITE" id="PS51182"/>
    </source>
</evidence>
<dbReference type="PROSITE" id="PS50056">
    <property type="entry name" value="TYR_PHOSPHATASE_2"/>
    <property type="match status" value="1"/>
</dbReference>
<dbReference type="GO" id="GO:0004674">
    <property type="term" value="F:protein serine/threonine kinase activity"/>
    <property type="evidence" value="ECO:0007669"/>
    <property type="project" value="TreeGrafter"/>
</dbReference>
<evidence type="ECO:0000256" key="4">
    <source>
        <dbReference type="ARBA" id="ARBA00023329"/>
    </source>
</evidence>
<dbReference type="InterPro" id="IPR000719">
    <property type="entry name" value="Prot_kinase_dom"/>
</dbReference>
<name>A0A9Q0MF71_BLOTA</name>
<dbReference type="PROSITE" id="PS50076">
    <property type="entry name" value="DNAJ_2"/>
    <property type="match status" value="1"/>
</dbReference>
<evidence type="ECO:0008006" key="13">
    <source>
        <dbReference type="Google" id="ProtNLM"/>
    </source>
</evidence>
<evidence type="ECO:0000259" key="7">
    <source>
        <dbReference type="PROSITE" id="PS50056"/>
    </source>
</evidence>
<dbReference type="SUPFAM" id="SSF56112">
    <property type="entry name" value="Protein kinase-like (PK-like)"/>
    <property type="match status" value="1"/>
</dbReference>
<dbReference type="Proteomes" id="UP001142055">
    <property type="component" value="Chromosome 1"/>
</dbReference>
<dbReference type="SUPFAM" id="SSF49562">
    <property type="entry name" value="C2 domain (Calcium/lipid-binding domain, CaLB)"/>
    <property type="match status" value="1"/>
</dbReference>
<dbReference type="SMART" id="SM00271">
    <property type="entry name" value="DnaJ"/>
    <property type="match status" value="1"/>
</dbReference>
<reference evidence="11" key="1">
    <citation type="submission" date="2022-12" db="EMBL/GenBank/DDBJ databases">
        <title>Genome assemblies of Blomia tropicalis.</title>
        <authorList>
            <person name="Cui Y."/>
        </authorList>
    </citation>
    <scope>NUCLEOTIDE SEQUENCE</scope>
    <source>
        <tissue evidence="11">Adult mites</tissue>
    </source>
</reference>
<dbReference type="SMART" id="SM01326">
    <property type="entry name" value="PTEN_C2"/>
    <property type="match status" value="1"/>
</dbReference>
<comment type="similarity">
    <text evidence="2">Belongs to the protein kinase superfamily. AGC Ser/Thr protein kinase family. PKC subfamily.</text>
</comment>
<dbReference type="FunFam" id="1.10.287.110:FF:000002">
    <property type="entry name" value="putative tyrosine-protein phosphatase auxilin isoform X2"/>
    <property type="match status" value="1"/>
</dbReference>
<evidence type="ECO:0000313" key="11">
    <source>
        <dbReference type="EMBL" id="KAJ6224835.1"/>
    </source>
</evidence>
<feature type="domain" description="Phosphatase tensin-type" evidence="9">
    <location>
        <begin position="362"/>
        <end position="533"/>
    </location>
</feature>
<comment type="caution">
    <text evidence="11">The sequence shown here is derived from an EMBL/GenBank/DDBJ whole genome shotgun (WGS) entry which is preliminary data.</text>
</comment>
<evidence type="ECO:0000256" key="2">
    <source>
        <dbReference type="ARBA" id="ARBA00005490"/>
    </source>
</evidence>
<evidence type="ECO:0000259" key="8">
    <source>
        <dbReference type="PROSITE" id="PS50076"/>
    </source>
</evidence>
<dbReference type="PROSITE" id="PS51182">
    <property type="entry name" value="C2_TENSIN"/>
    <property type="match status" value="1"/>
</dbReference>
<dbReference type="PANTHER" id="PTHR22967:SF105">
    <property type="entry name" value="CYCLIN-G-ASSOCIATED KINASE"/>
    <property type="match status" value="1"/>
</dbReference>
<feature type="region of interest" description="Disordered" evidence="5">
    <location>
        <begin position="939"/>
        <end position="966"/>
    </location>
</feature>
<comment type="subcellular location">
    <subcellularLocation>
        <location evidence="1">Cytoplasmic vesicle</location>
        <location evidence="1">Clathrin-coated vesicle</location>
    </subcellularLocation>
</comment>
<dbReference type="SUPFAM" id="SSF52799">
    <property type="entry name" value="(Phosphotyrosine protein) phosphatases II"/>
    <property type="match status" value="1"/>
</dbReference>
<gene>
    <name evidence="11" type="ORF">RDWZM_003380</name>
</gene>
<dbReference type="InterPro" id="IPR014020">
    <property type="entry name" value="Tensin_C2-dom"/>
</dbReference>
<dbReference type="PANTHER" id="PTHR22967">
    <property type="entry name" value="SERINE/THREONINE PROTEIN KINASE"/>
    <property type="match status" value="1"/>
</dbReference>
<evidence type="ECO:0000259" key="9">
    <source>
        <dbReference type="PROSITE" id="PS51181"/>
    </source>
</evidence>
<protein>
    <recommendedName>
        <fullName evidence="13">Cyclin-G-associated kinase</fullName>
    </recommendedName>
</protein>